<evidence type="ECO:0000256" key="2">
    <source>
        <dbReference type="ARBA" id="ARBA00022576"/>
    </source>
</evidence>
<dbReference type="EC" id="2.6.1.17" evidence="5"/>
<dbReference type="GO" id="GO:0030170">
    <property type="term" value="F:pyridoxal phosphate binding"/>
    <property type="evidence" value="ECO:0007669"/>
    <property type="project" value="InterPro"/>
</dbReference>
<proteinExistence type="predicted"/>
<dbReference type="Proteomes" id="UP000218554">
    <property type="component" value="Chromosome"/>
</dbReference>
<dbReference type="Pfam" id="PF00155">
    <property type="entry name" value="Aminotran_1_2"/>
    <property type="match status" value="1"/>
</dbReference>
<dbReference type="GO" id="GO:0009016">
    <property type="term" value="F:succinyldiaminopimelate transaminase activity"/>
    <property type="evidence" value="ECO:0007669"/>
    <property type="project" value="UniProtKB-EC"/>
</dbReference>
<dbReference type="PANTHER" id="PTHR42832">
    <property type="entry name" value="AMINO ACID AMINOTRANSFERASE"/>
    <property type="match status" value="1"/>
</dbReference>
<dbReference type="CDD" id="cd00609">
    <property type="entry name" value="AAT_like"/>
    <property type="match status" value="1"/>
</dbReference>
<protein>
    <submittedName>
        <fullName evidence="5">N-succinyl-L,L-diaminopimelate aminotransferase alternative</fullName>
        <ecNumber evidence="5">2.6.1.17</ecNumber>
    </submittedName>
</protein>
<organism evidence="5 6">
    <name type="scientific">Metapseudomonas furukawaii</name>
    <name type="common">Pseudomonas furukawaii</name>
    <dbReference type="NCBI Taxonomy" id="1149133"/>
    <lineage>
        <taxon>Bacteria</taxon>
        <taxon>Pseudomonadati</taxon>
        <taxon>Pseudomonadota</taxon>
        <taxon>Gammaproteobacteria</taxon>
        <taxon>Pseudomonadales</taxon>
        <taxon>Pseudomonadaceae</taxon>
        <taxon>Metapseudomonas</taxon>
    </lineage>
</organism>
<dbReference type="InterPro" id="IPR019878">
    <property type="entry name" value="DapC_beta/gammaproteobac"/>
</dbReference>
<reference evidence="6" key="1">
    <citation type="submission" date="2015-05" db="EMBL/GenBank/DDBJ databases">
        <title>Draft genome sequencing of a biphenyl-degrading bacterium, Pseudomonas balearica KF707 (=NBRC110670).</title>
        <authorList>
            <person name="Kimura N."/>
            <person name="Hirose J."/>
            <person name="Watanabe T."/>
            <person name="Suenaga H."/>
            <person name="Fujihara H."/>
            <person name="Noguchi M."/>
            <person name="Hashimoto M."/>
            <person name="Shimodaira J."/>
            <person name="Tsuchikane K."/>
            <person name="Hosoyama A."/>
            <person name="Yamazoe A."/>
            <person name="Fujita N."/>
            <person name="Furukawa K."/>
        </authorList>
    </citation>
    <scope>NUCLEOTIDE SEQUENCE [LARGE SCALE GENOMIC DNA]</scope>
    <source>
        <strain evidence="6">DSM 10086 / NBRC 110670 / KF707</strain>
    </source>
</reference>
<keyword evidence="6" id="KW-1185">Reference proteome</keyword>
<evidence type="ECO:0000256" key="3">
    <source>
        <dbReference type="ARBA" id="ARBA00022679"/>
    </source>
</evidence>
<dbReference type="AlphaFoldDB" id="A0AAD1FH64"/>
<sequence length="398" mass="43579">MNEALNLLQPYPFEKLRALLAGAQPPAEKNAIALSIGEPKHRSPSFVAEALTANLDQLAVYPTTLGLPALREAIATWCEGRFKVPTGWLDAARHVLPVNGTREALFAFTQAVVNRADKGLVVSPNPFYQIYEGAALLAGAEPHYLPCLAENGFNPDFDAVPAEIWRRCQILFLCSPGNPTGALIPLETLKKLIALADEHDFVIAADECYSELYFDEQNPPAGLLTACAELGRSDFARCVVFHSLSKRSNLPGLRSGFVAGDAGILKAFLLYRTYHGCAMPVQTQLASVAAWNDEVHVRANRALYREKFDAVLDILTPVMDVQRPDGGFYLWAKTPVDDETFTRELFAREHVTVVPGSYLSRPVDGFNPGAGRVRMALVAPLAECVEAAERIRAFIKSL</sequence>
<evidence type="ECO:0000259" key="4">
    <source>
        <dbReference type="Pfam" id="PF00155"/>
    </source>
</evidence>
<dbReference type="NCBIfam" id="TIGR03538">
    <property type="entry name" value="DapC_gpp"/>
    <property type="match status" value="1"/>
</dbReference>
<dbReference type="PANTHER" id="PTHR42832:SF3">
    <property type="entry name" value="L-GLUTAMINE--4-(METHYLSULFANYL)-2-OXOBUTANOATE AMINOTRANSFERASE"/>
    <property type="match status" value="1"/>
</dbReference>
<keyword evidence="3 5" id="KW-0808">Transferase</keyword>
<dbReference type="KEGG" id="pfuw:KF707C_45380"/>
<accession>A0AAD1FH64</accession>
<name>A0AAD1FH64_METFU</name>
<reference evidence="5 6" key="2">
    <citation type="journal article" date="2017" name="Int. J. Syst. Evol. Microbiol.">
        <title>Pseudomonas furukawaii sp. nov., a polychlorinated biphenyl-degrading bacterium isolated from biphenyl-contaminated soil in Japan.</title>
        <authorList>
            <person name="Kimura N."/>
            <person name="Watanabe T."/>
            <person name="Suenaga H."/>
            <person name="Fujihara H."/>
            <person name="Futagami T."/>
            <person name="Goto M."/>
            <person name="Hanada S."/>
            <person name="Hirose J."/>
        </authorList>
    </citation>
    <scope>NUCLEOTIDE SEQUENCE [LARGE SCALE GENOMIC DNA]</scope>
    <source>
        <strain evidence="6">DSM 10086 / NBRC 110670 / KF707</strain>
    </source>
</reference>
<dbReference type="InterPro" id="IPR004839">
    <property type="entry name" value="Aminotransferase_I/II_large"/>
</dbReference>
<evidence type="ECO:0000313" key="5">
    <source>
        <dbReference type="EMBL" id="BAU76226.1"/>
    </source>
</evidence>
<dbReference type="InterPro" id="IPR050881">
    <property type="entry name" value="LL-DAP_aminotransferase"/>
</dbReference>
<dbReference type="InterPro" id="IPR015421">
    <property type="entry name" value="PyrdxlP-dep_Trfase_major"/>
</dbReference>
<dbReference type="InterPro" id="IPR015422">
    <property type="entry name" value="PyrdxlP-dep_Trfase_small"/>
</dbReference>
<dbReference type="EMBL" id="AP014862">
    <property type="protein sequence ID" value="BAU76226.1"/>
    <property type="molecule type" value="Genomic_DNA"/>
</dbReference>
<dbReference type="Gene3D" id="3.40.640.10">
    <property type="entry name" value="Type I PLP-dependent aspartate aminotransferase-like (Major domain)"/>
    <property type="match status" value="1"/>
</dbReference>
<evidence type="ECO:0000313" key="6">
    <source>
        <dbReference type="Proteomes" id="UP000218554"/>
    </source>
</evidence>
<gene>
    <name evidence="5" type="ORF">KF707C_45380</name>
</gene>
<evidence type="ECO:0000256" key="1">
    <source>
        <dbReference type="ARBA" id="ARBA00001933"/>
    </source>
</evidence>
<dbReference type="GO" id="GO:0009089">
    <property type="term" value="P:lysine biosynthetic process via diaminopimelate"/>
    <property type="evidence" value="ECO:0007669"/>
    <property type="project" value="InterPro"/>
</dbReference>
<dbReference type="Gene3D" id="3.90.1150.10">
    <property type="entry name" value="Aspartate Aminotransferase, domain 1"/>
    <property type="match status" value="1"/>
</dbReference>
<dbReference type="SUPFAM" id="SSF53383">
    <property type="entry name" value="PLP-dependent transferases"/>
    <property type="match status" value="1"/>
</dbReference>
<feature type="domain" description="Aminotransferase class I/classII large" evidence="4">
    <location>
        <begin position="30"/>
        <end position="391"/>
    </location>
</feature>
<dbReference type="InterPro" id="IPR015424">
    <property type="entry name" value="PyrdxlP-dep_Trfase"/>
</dbReference>
<keyword evidence="2 5" id="KW-0032">Aminotransferase</keyword>
<comment type="cofactor">
    <cofactor evidence="1">
        <name>pyridoxal 5'-phosphate</name>
        <dbReference type="ChEBI" id="CHEBI:597326"/>
    </cofactor>
</comment>
<dbReference type="RefSeq" id="WP_004421069.1">
    <property type="nucleotide sequence ID" value="NZ_AJMR01000099.1"/>
</dbReference>